<dbReference type="EMBL" id="JAMOIL010000008">
    <property type="protein sequence ID" value="MCM0620081.1"/>
    <property type="molecule type" value="Genomic_DNA"/>
</dbReference>
<comment type="caution">
    <text evidence="2">The sequence shown here is derived from an EMBL/GenBank/DDBJ whole genome shotgun (WGS) entry which is preliminary data.</text>
</comment>
<dbReference type="CDD" id="cd19916">
    <property type="entry name" value="OphMA_like"/>
    <property type="match status" value="1"/>
</dbReference>
<reference evidence="2" key="1">
    <citation type="submission" date="2022-05" db="EMBL/GenBank/DDBJ databases">
        <authorList>
            <person name="Tuo L."/>
        </authorList>
    </citation>
    <scope>NUCLEOTIDE SEQUENCE</scope>
    <source>
        <strain evidence="2">BSK12Z-4</strain>
    </source>
</reference>
<protein>
    <submittedName>
        <fullName evidence="2">SAM-dependent methyltransferase</fullName>
    </submittedName>
</protein>
<gene>
    <name evidence="2" type="ORF">M8330_07205</name>
</gene>
<dbReference type="InterPro" id="IPR035996">
    <property type="entry name" value="4pyrrol_Methylase_sf"/>
</dbReference>
<dbReference type="InterPro" id="IPR014777">
    <property type="entry name" value="4pyrrole_Mease_sub1"/>
</dbReference>
<evidence type="ECO:0000259" key="1">
    <source>
        <dbReference type="Pfam" id="PF00590"/>
    </source>
</evidence>
<sequence length="287" mass="31723">MSEHTGLRGGEITLVGTGMSAIGHLNAEVRDALVQADVVLYGVADPATEEWLRRHTRRPMSLVADYEPATSRLLAYRRMVDRIIDEARAGARVCVALYGHPSVFVFPTQMVLAEARRARIPAHVLPNISSLDCLFADLGVDPGTTGLQIHDATTFLVMRPDIDSRVPLILCQVEVLGRVDYDDRSNHPENLRLLQDALLERYPHDHPVVGYDRSFFGDAPVTNEVRLDELLDIGEFMTLYIGGVGLLEPDMVLMDRLGLDRALEGPPTMHLFELHEAAGAPQSEAGR</sequence>
<name>A0A9X2D692_9ACTN</name>
<dbReference type="Pfam" id="PF00590">
    <property type="entry name" value="TP_methylase"/>
    <property type="match status" value="1"/>
</dbReference>
<proteinExistence type="predicted"/>
<dbReference type="RefSeq" id="WP_250826765.1">
    <property type="nucleotide sequence ID" value="NZ_JAMOIL010000008.1"/>
</dbReference>
<evidence type="ECO:0000313" key="3">
    <source>
        <dbReference type="Proteomes" id="UP001139485"/>
    </source>
</evidence>
<keyword evidence="3" id="KW-1185">Reference proteome</keyword>
<dbReference type="AlphaFoldDB" id="A0A9X2D692"/>
<evidence type="ECO:0000313" key="2">
    <source>
        <dbReference type="EMBL" id="MCM0620081.1"/>
    </source>
</evidence>
<dbReference type="GO" id="GO:0032259">
    <property type="term" value="P:methylation"/>
    <property type="evidence" value="ECO:0007669"/>
    <property type="project" value="UniProtKB-KW"/>
</dbReference>
<dbReference type="SUPFAM" id="SSF53790">
    <property type="entry name" value="Tetrapyrrole methylase"/>
    <property type="match status" value="1"/>
</dbReference>
<feature type="domain" description="Tetrapyrrole methylase" evidence="1">
    <location>
        <begin position="12"/>
        <end position="209"/>
    </location>
</feature>
<accession>A0A9X2D692</accession>
<dbReference type="InterPro" id="IPR000878">
    <property type="entry name" value="4pyrrol_Mease"/>
</dbReference>
<keyword evidence="2" id="KW-0808">Transferase</keyword>
<keyword evidence="2" id="KW-0489">Methyltransferase</keyword>
<dbReference type="Gene3D" id="3.40.1010.10">
    <property type="entry name" value="Cobalt-precorrin-4 Transmethylase, Domain 1"/>
    <property type="match status" value="1"/>
</dbReference>
<organism evidence="2 3">
    <name type="scientific">Nocardioides bruguierae</name>
    <dbReference type="NCBI Taxonomy" id="2945102"/>
    <lineage>
        <taxon>Bacteria</taxon>
        <taxon>Bacillati</taxon>
        <taxon>Actinomycetota</taxon>
        <taxon>Actinomycetes</taxon>
        <taxon>Propionibacteriales</taxon>
        <taxon>Nocardioidaceae</taxon>
        <taxon>Nocardioides</taxon>
    </lineage>
</organism>
<dbReference type="Proteomes" id="UP001139485">
    <property type="component" value="Unassembled WGS sequence"/>
</dbReference>
<dbReference type="GO" id="GO:0008168">
    <property type="term" value="F:methyltransferase activity"/>
    <property type="evidence" value="ECO:0007669"/>
    <property type="project" value="UniProtKB-KW"/>
</dbReference>